<gene>
    <name evidence="2" type="ORF">MONAX_5E011134</name>
</gene>
<name>A0A5E4AM79_MARMO</name>
<evidence type="ECO:0000313" key="3">
    <source>
        <dbReference type="Proteomes" id="UP000335636"/>
    </source>
</evidence>
<evidence type="ECO:0000313" key="2">
    <source>
        <dbReference type="EMBL" id="VTJ58434.1"/>
    </source>
</evidence>
<reference evidence="2" key="1">
    <citation type="submission" date="2019-04" db="EMBL/GenBank/DDBJ databases">
        <authorList>
            <person name="Alioto T."/>
            <person name="Alioto T."/>
        </authorList>
    </citation>
    <scope>NUCLEOTIDE SEQUENCE [LARGE SCALE GENOMIC DNA]</scope>
</reference>
<dbReference type="AlphaFoldDB" id="A0A5E4AM79"/>
<dbReference type="Proteomes" id="UP000335636">
    <property type="component" value="Unassembled WGS sequence"/>
</dbReference>
<proteinExistence type="predicted"/>
<evidence type="ECO:0000256" key="1">
    <source>
        <dbReference type="SAM" id="MobiDB-lite"/>
    </source>
</evidence>
<comment type="caution">
    <text evidence="2">The sequence shown here is derived from an EMBL/GenBank/DDBJ whole genome shotgun (WGS) entry which is preliminary data.</text>
</comment>
<keyword evidence="3" id="KW-1185">Reference proteome</keyword>
<accession>A0A5E4AM79</accession>
<protein>
    <submittedName>
        <fullName evidence="2">Uncharacterized protein</fullName>
    </submittedName>
</protein>
<feature type="region of interest" description="Disordered" evidence="1">
    <location>
        <begin position="1"/>
        <end position="73"/>
    </location>
</feature>
<feature type="non-terminal residue" evidence="2">
    <location>
        <position position="1"/>
    </location>
</feature>
<sequence>RSGAGSGGRESPKRDYPRPLLPRQGSSIKAQLRPALSTPSARPYTWKRSSPTAEHLPPSHARSPATVSIPTGL</sequence>
<dbReference type="EMBL" id="CABDUW010000102">
    <property type="protein sequence ID" value="VTJ58434.1"/>
    <property type="molecule type" value="Genomic_DNA"/>
</dbReference>
<feature type="non-terminal residue" evidence="2">
    <location>
        <position position="73"/>
    </location>
</feature>
<organism evidence="2 3">
    <name type="scientific">Marmota monax</name>
    <name type="common">Woodchuck</name>
    <dbReference type="NCBI Taxonomy" id="9995"/>
    <lineage>
        <taxon>Eukaryota</taxon>
        <taxon>Metazoa</taxon>
        <taxon>Chordata</taxon>
        <taxon>Craniata</taxon>
        <taxon>Vertebrata</taxon>
        <taxon>Euteleostomi</taxon>
        <taxon>Mammalia</taxon>
        <taxon>Eutheria</taxon>
        <taxon>Euarchontoglires</taxon>
        <taxon>Glires</taxon>
        <taxon>Rodentia</taxon>
        <taxon>Sciuromorpha</taxon>
        <taxon>Sciuridae</taxon>
        <taxon>Xerinae</taxon>
        <taxon>Marmotini</taxon>
        <taxon>Marmota</taxon>
    </lineage>
</organism>